<reference evidence="5" key="1">
    <citation type="submission" date="2025-08" db="UniProtKB">
        <authorList>
            <consortium name="Ensembl"/>
        </authorList>
    </citation>
    <scope>IDENTIFICATION</scope>
</reference>
<keyword evidence="6" id="KW-1185">Reference proteome</keyword>
<dbReference type="GO" id="GO:0071280">
    <property type="term" value="P:cellular response to copper ion"/>
    <property type="evidence" value="ECO:0007669"/>
    <property type="project" value="TreeGrafter"/>
</dbReference>
<dbReference type="InterPro" id="IPR023587">
    <property type="entry name" value="Metalthion_dom_sf_vert"/>
</dbReference>
<dbReference type="AlphaFoldDB" id="A0A667I285"/>
<gene>
    <name evidence="5" type="primary">LOC115503133</name>
</gene>
<dbReference type="GO" id="GO:0010273">
    <property type="term" value="P:detoxification of copper ion"/>
    <property type="evidence" value="ECO:0007669"/>
    <property type="project" value="TreeGrafter"/>
</dbReference>
<dbReference type="Ensembl" id="ENSLCNT00005030096.1">
    <property type="protein sequence ID" value="ENSLCNP00005026944.1"/>
    <property type="gene ID" value="ENSLCNG00005017492.1"/>
</dbReference>
<evidence type="ECO:0000256" key="4">
    <source>
        <dbReference type="RuleBase" id="RU000621"/>
    </source>
</evidence>
<dbReference type="Pfam" id="PF00131">
    <property type="entry name" value="Metallothio"/>
    <property type="match status" value="1"/>
</dbReference>
<dbReference type="PRINTS" id="PR00860">
    <property type="entry name" value="MTVERTEBRATE"/>
</dbReference>
<dbReference type="Gene3D" id="4.10.10.10">
    <property type="entry name" value="Metallothionein Isoform II"/>
    <property type="match status" value="1"/>
</dbReference>
<evidence type="ECO:0000256" key="2">
    <source>
        <dbReference type="ARBA" id="ARBA00022723"/>
    </source>
</evidence>
<keyword evidence="3 4" id="KW-0480">Metal-thiolate cluster</keyword>
<dbReference type="PANTHER" id="PTHR23299:SF44">
    <property type="entry name" value="METALLOTHIONEIN"/>
    <property type="match status" value="1"/>
</dbReference>
<reference evidence="5" key="2">
    <citation type="submission" date="2025-09" db="UniProtKB">
        <authorList>
            <consortium name="Ensembl"/>
        </authorList>
    </citation>
    <scope>IDENTIFICATION</scope>
</reference>
<dbReference type="SUPFAM" id="SSF57868">
    <property type="entry name" value="Metallothionein"/>
    <property type="match status" value="1"/>
</dbReference>
<protein>
    <recommendedName>
        <fullName evidence="4">Metallothionein</fullName>
    </recommendedName>
</protein>
<dbReference type="GO" id="GO:0071276">
    <property type="term" value="P:cellular response to cadmium ion"/>
    <property type="evidence" value="ECO:0007669"/>
    <property type="project" value="TreeGrafter"/>
</dbReference>
<dbReference type="InterPro" id="IPR018064">
    <property type="entry name" value="Metalthion_vert_metal_BS"/>
</dbReference>
<dbReference type="FunFam" id="4.10.10.10:FF:000002">
    <property type="entry name" value="Metallothionein"/>
    <property type="match status" value="1"/>
</dbReference>
<sequence>MDPNCSCSAGGSCTCAGSCTCKECRCTSCKKSECGVFSLGWGCR</sequence>
<dbReference type="GO" id="GO:0005737">
    <property type="term" value="C:cytoplasm"/>
    <property type="evidence" value="ECO:0007669"/>
    <property type="project" value="TreeGrafter"/>
</dbReference>
<dbReference type="InterPro" id="IPR017854">
    <property type="entry name" value="Metalthion_dom_sf"/>
</dbReference>
<dbReference type="InterPro" id="IPR000006">
    <property type="entry name" value="Metalthion_vert"/>
</dbReference>
<name>A0A667I285_LYNCA</name>
<keyword evidence="2 4" id="KW-0479">Metal-binding</keyword>
<comment type="similarity">
    <text evidence="1 4">Belongs to the metallothionein superfamily. Type 1 family.</text>
</comment>
<dbReference type="GO" id="GO:0005634">
    <property type="term" value="C:nucleus"/>
    <property type="evidence" value="ECO:0007669"/>
    <property type="project" value="TreeGrafter"/>
</dbReference>
<dbReference type="GO" id="GO:0071294">
    <property type="term" value="P:cellular response to zinc ion"/>
    <property type="evidence" value="ECO:0007669"/>
    <property type="project" value="TreeGrafter"/>
</dbReference>
<dbReference type="PROSITE" id="PS00203">
    <property type="entry name" value="METALLOTHIONEIN_VRT"/>
    <property type="match status" value="1"/>
</dbReference>
<evidence type="ECO:0000256" key="3">
    <source>
        <dbReference type="ARBA" id="ARBA00022851"/>
    </source>
</evidence>
<accession>A0A667I285</accession>
<dbReference type="Proteomes" id="UP000472241">
    <property type="component" value="Unplaced"/>
</dbReference>
<dbReference type="GO" id="GO:0006882">
    <property type="term" value="P:intracellular zinc ion homeostasis"/>
    <property type="evidence" value="ECO:0007669"/>
    <property type="project" value="TreeGrafter"/>
</dbReference>
<evidence type="ECO:0000256" key="1">
    <source>
        <dbReference type="ARBA" id="ARBA00007283"/>
    </source>
</evidence>
<dbReference type="PANTHER" id="PTHR23299">
    <property type="entry name" value="METALLOTHIONEIN"/>
    <property type="match status" value="1"/>
</dbReference>
<comment type="function">
    <text evidence="4">Metallothioneins have a high content of cysteine residues that bind various heavy metals.</text>
</comment>
<organism evidence="5 6">
    <name type="scientific">Lynx canadensis</name>
    <name type="common">Canada lynx</name>
    <name type="synonym">Felis canadensis</name>
    <dbReference type="NCBI Taxonomy" id="61383"/>
    <lineage>
        <taxon>Eukaryota</taxon>
        <taxon>Metazoa</taxon>
        <taxon>Chordata</taxon>
        <taxon>Craniata</taxon>
        <taxon>Vertebrata</taxon>
        <taxon>Euteleostomi</taxon>
        <taxon>Mammalia</taxon>
        <taxon>Eutheria</taxon>
        <taxon>Laurasiatheria</taxon>
        <taxon>Carnivora</taxon>
        <taxon>Feliformia</taxon>
        <taxon>Felidae</taxon>
        <taxon>Felinae</taxon>
        <taxon>Lynx</taxon>
    </lineage>
</organism>
<proteinExistence type="inferred from homology"/>
<evidence type="ECO:0000313" key="5">
    <source>
        <dbReference type="Ensembl" id="ENSLCNP00005026944.1"/>
    </source>
</evidence>
<evidence type="ECO:0000313" key="6">
    <source>
        <dbReference type="Proteomes" id="UP000472241"/>
    </source>
</evidence>
<dbReference type="GO" id="GO:0046872">
    <property type="term" value="F:metal ion binding"/>
    <property type="evidence" value="ECO:0007669"/>
    <property type="project" value="UniProtKB-KW"/>
</dbReference>